<proteinExistence type="predicted"/>
<gene>
    <name evidence="2" type="ORF">Poly24_12800</name>
</gene>
<protein>
    <submittedName>
        <fullName evidence="2">Uncharacterized protein</fullName>
    </submittedName>
</protein>
<accession>A0A518JPV2</accession>
<sequence>MSFKSNMQAFTSWNSAVEQSSIAYNPPVFVKSANRASYSRKPQHPRNNWQTHSSTNNLPPALVASSPPTTFHVSPGRWACGSRKGLLTFQAYNA</sequence>
<dbReference type="Proteomes" id="UP000315082">
    <property type="component" value="Chromosome"/>
</dbReference>
<dbReference type="AlphaFoldDB" id="A0A518JPV2"/>
<evidence type="ECO:0000313" key="2">
    <source>
        <dbReference type="EMBL" id="QDV67579.1"/>
    </source>
</evidence>
<evidence type="ECO:0000256" key="1">
    <source>
        <dbReference type="SAM" id="MobiDB-lite"/>
    </source>
</evidence>
<name>A0A518JPV2_9BACT</name>
<evidence type="ECO:0000313" key="3">
    <source>
        <dbReference type="Proteomes" id="UP000315082"/>
    </source>
</evidence>
<dbReference type="KEGG" id="rcf:Poly24_12800"/>
<reference evidence="2 3" key="1">
    <citation type="submission" date="2019-02" db="EMBL/GenBank/DDBJ databases">
        <title>Deep-cultivation of Planctomycetes and their phenomic and genomic characterization uncovers novel biology.</title>
        <authorList>
            <person name="Wiegand S."/>
            <person name="Jogler M."/>
            <person name="Boedeker C."/>
            <person name="Pinto D."/>
            <person name="Vollmers J."/>
            <person name="Rivas-Marin E."/>
            <person name="Kohn T."/>
            <person name="Peeters S.H."/>
            <person name="Heuer A."/>
            <person name="Rast P."/>
            <person name="Oberbeckmann S."/>
            <person name="Bunk B."/>
            <person name="Jeske O."/>
            <person name="Meyerdierks A."/>
            <person name="Storesund J.E."/>
            <person name="Kallscheuer N."/>
            <person name="Luecker S."/>
            <person name="Lage O.M."/>
            <person name="Pohl T."/>
            <person name="Merkel B.J."/>
            <person name="Hornburger P."/>
            <person name="Mueller R.-W."/>
            <person name="Bruemmer F."/>
            <person name="Labrenz M."/>
            <person name="Spormann A.M."/>
            <person name="Op den Camp H."/>
            <person name="Overmann J."/>
            <person name="Amann R."/>
            <person name="Jetten M.S.M."/>
            <person name="Mascher T."/>
            <person name="Medema M.H."/>
            <person name="Devos D.P."/>
            <person name="Kaster A.-K."/>
            <person name="Ovreas L."/>
            <person name="Rohde M."/>
            <person name="Galperin M.Y."/>
            <person name="Jogler C."/>
        </authorList>
    </citation>
    <scope>NUCLEOTIDE SEQUENCE [LARGE SCALE GENOMIC DNA]</scope>
    <source>
        <strain evidence="2 3">Poly24</strain>
    </source>
</reference>
<keyword evidence="3" id="KW-1185">Reference proteome</keyword>
<dbReference type="EMBL" id="CP036348">
    <property type="protein sequence ID" value="QDV67579.1"/>
    <property type="molecule type" value="Genomic_DNA"/>
</dbReference>
<organism evidence="2 3">
    <name type="scientific">Rosistilla carotiformis</name>
    <dbReference type="NCBI Taxonomy" id="2528017"/>
    <lineage>
        <taxon>Bacteria</taxon>
        <taxon>Pseudomonadati</taxon>
        <taxon>Planctomycetota</taxon>
        <taxon>Planctomycetia</taxon>
        <taxon>Pirellulales</taxon>
        <taxon>Pirellulaceae</taxon>
        <taxon>Rosistilla</taxon>
    </lineage>
</organism>
<feature type="compositionally biased region" description="Polar residues" evidence="1">
    <location>
        <begin position="45"/>
        <end position="58"/>
    </location>
</feature>
<feature type="region of interest" description="Disordered" evidence="1">
    <location>
        <begin position="34"/>
        <end position="62"/>
    </location>
</feature>